<dbReference type="PROSITE" id="PS01124">
    <property type="entry name" value="HTH_ARAC_FAMILY_2"/>
    <property type="match status" value="1"/>
</dbReference>
<dbReference type="Pfam" id="PF12833">
    <property type="entry name" value="HTH_18"/>
    <property type="match status" value="1"/>
</dbReference>
<dbReference type="GO" id="GO:0043565">
    <property type="term" value="F:sequence-specific DNA binding"/>
    <property type="evidence" value="ECO:0007669"/>
    <property type="project" value="InterPro"/>
</dbReference>
<dbReference type="PANTHER" id="PTHR46796">
    <property type="entry name" value="HTH-TYPE TRANSCRIPTIONAL ACTIVATOR RHAS-RELATED"/>
    <property type="match status" value="1"/>
</dbReference>
<evidence type="ECO:0000259" key="4">
    <source>
        <dbReference type="PROSITE" id="PS01124"/>
    </source>
</evidence>
<dbReference type="RefSeq" id="WP_141813027.1">
    <property type="nucleotide sequence ID" value="NZ_VFPG01000002.1"/>
</dbReference>
<dbReference type="EMBL" id="VFPG01000002">
    <property type="protein sequence ID" value="TQM26495.1"/>
    <property type="molecule type" value="Genomic_DNA"/>
</dbReference>
<dbReference type="InterPro" id="IPR009057">
    <property type="entry name" value="Homeodomain-like_sf"/>
</dbReference>
<organism evidence="5 6">
    <name type="scientific">Nocardia bhagyanarayanae</name>
    <dbReference type="NCBI Taxonomy" id="1215925"/>
    <lineage>
        <taxon>Bacteria</taxon>
        <taxon>Bacillati</taxon>
        <taxon>Actinomycetota</taxon>
        <taxon>Actinomycetes</taxon>
        <taxon>Mycobacteriales</taxon>
        <taxon>Nocardiaceae</taxon>
        <taxon>Nocardia</taxon>
    </lineage>
</organism>
<dbReference type="InterPro" id="IPR018060">
    <property type="entry name" value="HTH_AraC"/>
</dbReference>
<dbReference type="OrthoDB" id="5464689at2"/>
<evidence type="ECO:0000256" key="1">
    <source>
        <dbReference type="ARBA" id="ARBA00023015"/>
    </source>
</evidence>
<comment type="caution">
    <text evidence="5">The sequence shown here is derived from an EMBL/GenBank/DDBJ whole genome shotgun (WGS) entry which is preliminary data.</text>
</comment>
<keyword evidence="6" id="KW-1185">Reference proteome</keyword>
<gene>
    <name evidence="5" type="ORF">FB390_6693</name>
</gene>
<name>A0A543EY55_9NOCA</name>
<evidence type="ECO:0000313" key="5">
    <source>
        <dbReference type="EMBL" id="TQM26495.1"/>
    </source>
</evidence>
<dbReference type="GO" id="GO:0003700">
    <property type="term" value="F:DNA-binding transcription factor activity"/>
    <property type="evidence" value="ECO:0007669"/>
    <property type="project" value="InterPro"/>
</dbReference>
<keyword evidence="2" id="KW-0238">DNA-binding</keyword>
<protein>
    <submittedName>
        <fullName evidence="5">AraC family transcriptional regulator</fullName>
    </submittedName>
</protein>
<dbReference type="AlphaFoldDB" id="A0A543EY55"/>
<feature type="domain" description="HTH araC/xylS-type" evidence="4">
    <location>
        <begin position="215"/>
        <end position="317"/>
    </location>
</feature>
<sequence length="317" mass="34041">METFVFDSEDLAATEAMLNSAYTKMRIGSRQERTRAQVAREMMGTVSDDQVDLTFDMAYRADPLGRVCLCDMQTGAIEESFADGSADTFVPGDLTLIAPPDEPFSGVVRSARYRLTMFDPNLLTQVASATPGRGAEPVRLTNHRPVSDTAVAELRQVIRWLREHVLAVPEARESSLIAASAGQCLAAGVLRAFPNTATPEPTSVDRRDAHPDTVRRAVAYIEAHAGEPISVADIAAGANVTIRAVQLAFRKHLDTTPMGYLRKVRLAGAHEQLVAASPGGGDTVTGVAAAWGFAHPGRFASSYRQAYGVAPQSTLQD</sequence>
<evidence type="ECO:0000313" key="6">
    <source>
        <dbReference type="Proteomes" id="UP000316331"/>
    </source>
</evidence>
<evidence type="ECO:0000256" key="2">
    <source>
        <dbReference type="ARBA" id="ARBA00023125"/>
    </source>
</evidence>
<dbReference type="SUPFAM" id="SSF46689">
    <property type="entry name" value="Homeodomain-like"/>
    <property type="match status" value="1"/>
</dbReference>
<dbReference type="InterPro" id="IPR050204">
    <property type="entry name" value="AraC_XylS_family_regulators"/>
</dbReference>
<proteinExistence type="predicted"/>
<dbReference type="PANTHER" id="PTHR46796:SF12">
    <property type="entry name" value="HTH-TYPE DNA-BINDING TRANSCRIPTIONAL ACTIVATOR EUTR"/>
    <property type="match status" value="1"/>
</dbReference>
<dbReference type="SMART" id="SM00342">
    <property type="entry name" value="HTH_ARAC"/>
    <property type="match status" value="1"/>
</dbReference>
<evidence type="ECO:0000256" key="3">
    <source>
        <dbReference type="ARBA" id="ARBA00023163"/>
    </source>
</evidence>
<dbReference type="Proteomes" id="UP000316331">
    <property type="component" value="Unassembled WGS sequence"/>
</dbReference>
<accession>A0A543EY55</accession>
<reference evidence="5 6" key="1">
    <citation type="submission" date="2019-06" db="EMBL/GenBank/DDBJ databases">
        <title>Sequencing the genomes of 1000 actinobacteria strains.</title>
        <authorList>
            <person name="Klenk H.-P."/>
        </authorList>
    </citation>
    <scope>NUCLEOTIDE SEQUENCE [LARGE SCALE GENOMIC DNA]</scope>
    <source>
        <strain evidence="5 6">DSM 103495</strain>
    </source>
</reference>
<keyword evidence="1" id="KW-0805">Transcription regulation</keyword>
<dbReference type="Gene3D" id="1.10.10.60">
    <property type="entry name" value="Homeodomain-like"/>
    <property type="match status" value="1"/>
</dbReference>
<keyword evidence="3" id="KW-0804">Transcription</keyword>